<keyword evidence="5" id="KW-0762">Sugar transport</keyword>
<evidence type="ECO:0000256" key="4">
    <source>
        <dbReference type="ARBA" id="ARBA00022475"/>
    </source>
</evidence>
<dbReference type="PANTHER" id="PTHR32243:SF50">
    <property type="entry name" value="MALTOSE_MALTODEXTRIN TRANSPORT SYSTEM PERMEASE PROTEIN MALG"/>
    <property type="match status" value="1"/>
</dbReference>
<dbReference type="InterPro" id="IPR035906">
    <property type="entry name" value="MetI-like_sf"/>
</dbReference>
<dbReference type="Pfam" id="PF00528">
    <property type="entry name" value="BPD_transp_1"/>
    <property type="match status" value="1"/>
</dbReference>
<dbReference type="EMBL" id="JAOQJQ010000003">
    <property type="protein sequence ID" value="MCU6762339.1"/>
    <property type="molecule type" value="Genomic_DNA"/>
</dbReference>
<feature type="transmembrane region" description="Helical" evidence="9">
    <location>
        <begin position="9"/>
        <end position="31"/>
    </location>
</feature>
<dbReference type="PROSITE" id="PS50928">
    <property type="entry name" value="ABC_TM1"/>
    <property type="match status" value="1"/>
</dbReference>
<evidence type="ECO:0000256" key="1">
    <source>
        <dbReference type="ARBA" id="ARBA00004651"/>
    </source>
</evidence>
<keyword evidence="6 9" id="KW-0812">Transmembrane</keyword>
<feature type="transmembrane region" description="Helical" evidence="9">
    <location>
        <begin position="234"/>
        <end position="256"/>
    </location>
</feature>
<evidence type="ECO:0000256" key="5">
    <source>
        <dbReference type="ARBA" id="ARBA00022597"/>
    </source>
</evidence>
<keyword evidence="8 9" id="KW-0472">Membrane</keyword>
<feature type="transmembrane region" description="Helical" evidence="9">
    <location>
        <begin position="191"/>
        <end position="214"/>
    </location>
</feature>
<dbReference type="RefSeq" id="WP_158425054.1">
    <property type="nucleotide sequence ID" value="NZ_JAOQJQ010000003.1"/>
</dbReference>
<evidence type="ECO:0000256" key="7">
    <source>
        <dbReference type="ARBA" id="ARBA00022989"/>
    </source>
</evidence>
<evidence type="ECO:0000256" key="8">
    <source>
        <dbReference type="ARBA" id="ARBA00023136"/>
    </source>
</evidence>
<feature type="domain" description="ABC transmembrane type-1" evidence="10">
    <location>
        <begin position="66"/>
        <end position="256"/>
    </location>
</feature>
<dbReference type="InterPro" id="IPR050901">
    <property type="entry name" value="BP-dep_ABC_trans_perm"/>
</dbReference>
<keyword evidence="7 9" id="KW-1133">Transmembrane helix</keyword>
<feature type="transmembrane region" description="Helical" evidence="9">
    <location>
        <begin position="103"/>
        <end position="128"/>
    </location>
</feature>
<gene>
    <name evidence="11" type="ORF">OCV88_08340</name>
</gene>
<comment type="subcellular location">
    <subcellularLocation>
        <location evidence="1 9">Cell membrane</location>
        <topology evidence="1 9">Multi-pass membrane protein</topology>
    </subcellularLocation>
</comment>
<dbReference type="InterPro" id="IPR000515">
    <property type="entry name" value="MetI-like"/>
</dbReference>
<feature type="transmembrane region" description="Helical" evidence="9">
    <location>
        <begin position="134"/>
        <end position="153"/>
    </location>
</feature>
<sequence>MNTRKIRNICLCILVAVIALIWCFPIIYMVVSSFKPESQVGVFGFVFQPTLENYQTVITPAFFDYLKNSLIVTVLTVIFSTLLAVPAGYGLAFATMKKPDNMYFWFVSTTFLPAIAVITPVYLIFNALHLVDSIWALVILYTGAGVPMMVWLVTNYFREIPKELVEAATVDGANKIQTFFKIMIPLIKNGVVSSALLVFILTWNEFFFAITITYSESATLPVYMSKWMTQQGYFWGKMCASGTLIVLIPIILGFFAQKSLVKGLTSGSVKG</sequence>
<accession>A0ABT2TJE6</accession>
<feature type="transmembrane region" description="Helical" evidence="9">
    <location>
        <begin position="70"/>
        <end position="91"/>
    </location>
</feature>
<evidence type="ECO:0000313" key="11">
    <source>
        <dbReference type="EMBL" id="MCU6762339.1"/>
    </source>
</evidence>
<protein>
    <submittedName>
        <fullName evidence="11">Carbohydrate ABC transporter permease</fullName>
    </submittedName>
</protein>
<evidence type="ECO:0000313" key="12">
    <source>
        <dbReference type="Proteomes" id="UP001652442"/>
    </source>
</evidence>
<dbReference type="PANTHER" id="PTHR32243">
    <property type="entry name" value="MALTOSE TRANSPORT SYSTEM PERMEASE-RELATED"/>
    <property type="match status" value="1"/>
</dbReference>
<proteinExistence type="inferred from homology"/>
<evidence type="ECO:0000256" key="6">
    <source>
        <dbReference type="ARBA" id="ARBA00022692"/>
    </source>
</evidence>
<organism evidence="11 12">
    <name type="scientific">Brotonthovivens ammoniilytica</name>
    <dbReference type="NCBI Taxonomy" id="2981725"/>
    <lineage>
        <taxon>Bacteria</taxon>
        <taxon>Bacillati</taxon>
        <taxon>Bacillota</taxon>
        <taxon>Clostridia</taxon>
        <taxon>Lachnospirales</taxon>
        <taxon>Lachnospiraceae</taxon>
        <taxon>Brotonthovivens</taxon>
    </lineage>
</organism>
<evidence type="ECO:0000259" key="10">
    <source>
        <dbReference type="PROSITE" id="PS50928"/>
    </source>
</evidence>
<dbReference type="Gene3D" id="1.10.3720.10">
    <property type="entry name" value="MetI-like"/>
    <property type="match status" value="1"/>
</dbReference>
<dbReference type="CDD" id="cd06261">
    <property type="entry name" value="TM_PBP2"/>
    <property type="match status" value="1"/>
</dbReference>
<dbReference type="SUPFAM" id="SSF161098">
    <property type="entry name" value="MetI-like"/>
    <property type="match status" value="1"/>
</dbReference>
<keyword evidence="4" id="KW-1003">Cell membrane</keyword>
<comment type="caution">
    <text evidence="11">The sequence shown here is derived from an EMBL/GenBank/DDBJ whole genome shotgun (WGS) entry which is preliminary data.</text>
</comment>
<keyword evidence="3 9" id="KW-0813">Transport</keyword>
<evidence type="ECO:0000256" key="3">
    <source>
        <dbReference type="ARBA" id="ARBA00022448"/>
    </source>
</evidence>
<evidence type="ECO:0000256" key="2">
    <source>
        <dbReference type="ARBA" id="ARBA00009047"/>
    </source>
</evidence>
<comment type="similarity">
    <text evidence="2">Belongs to the binding-protein-dependent transport system permease family. MalFG subfamily.</text>
</comment>
<dbReference type="Proteomes" id="UP001652442">
    <property type="component" value="Unassembled WGS sequence"/>
</dbReference>
<keyword evidence="12" id="KW-1185">Reference proteome</keyword>
<evidence type="ECO:0000256" key="9">
    <source>
        <dbReference type="RuleBase" id="RU363032"/>
    </source>
</evidence>
<name>A0ABT2TJE6_9FIRM</name>
<reference evidence="11 12" key="1">
    <citation type="journal article" date="2021" name="ISME Commun">
        <title>Automated analysis of genomic sequences facilitates high-throughput and comprehensive description of bacteria.</title>
        <authorList>
            <person name="Hitch T.C.A."/>
        </authorList>
    </citation>
    <scope>NUCLEOTIDE SEQUENCE [LARGE SCALE GENOMIC DNA]</scope>
    <source>
        <strain evidence="11 12">Sanger_109</strain>
    </source>
</reference>